<dbReference type="Pfam" id="PF01973">
    <property type="entry name" value="MptE-like"/>
    <property type="match status" value="1"/>
</dbReference>
<dbReference type="AlphaFoldDB" id="A0A3M3E924"/>
<proteinExistence type="predicted"/>
<dbReference type="STRING" id="47879.AXG94_23300"/>
<dbReference type="PANTHER" id="PTHR41786">
    <property type="entry name" value="MOTILITY ACCESSORY FACTOR MAF"/>
    <property type="match status" value="1"/>
</dbReference>
<evidence type="ECO:0000313" key="3">
    <source>
        <dbReference type="Proteomes" id="UP000270661"/>
    </source>
</evidence>
<gene>
    <name evidence="2" type="ORF">ALQ77_01027</name>
</gene>
<dbReference type="Proteomes" id="UP000270661">
    <property type="component" value="Unassembled WGS sequence"/>
</dbReference>
<dbReference type="InterPro" id="IPR002826">
    <property type="entry name" value="MptE-like"/>
</dbReference>
<protein>
    <recommendedName>
        <fullName evidence="1">6-hydroxymethylpterin diphosphokinase MptE-like domain-containing protein</fullName>
    </recommendedName>
</protein>
<dbReference type="PANTHER" id="PTHR41786:SF1">
    <property type="entry name" value="6-HYDROXYMETHYLPTERIN DIPHOSPHOKINASE MPTE-LIKE DOMAIN-CONTAINING PROTEIN"/>
    <property type="match status" value="1"/>
</dbReference>
<evidence type="ECO:0000259" key="1">
    <source>
        <dbReference type="Pfam" id="PF01973"/>
    </source>
</evidence>
<comment type="caution">
    <text evidence="2">The sequence shown here is derived from an EMBL/GenBank/DDBJ whole genome shotgun (WGS) entry which is preliminary data.</text>
</comment>
<accession>A0A3M3E924</accession>
<reference evidence="2 3" key="1">
    <citation type="submission" date="2018-08" db="EMBL/GenBank/DDBJ databases">
        <title>Recombination of ecologically and evolutionarily significant loci maintains genetic cohesion in the Pseudomonas syringae species complex.</title>
        <authorList>
            <person name="Dillon M."/>
            <person name="Thakur S."/>
            <person name="Almeida R.N.D."/>
            <person name="Weir B.S."/>
            <person name="Guttman D.S."/>
        </authorList>
    </citation>
    <scope>NUCLEOTIDE SEQUENCE [LARGE SCALE GENOMIC DNA]</scope>
    <source>
        <strain evidence="2 3">NCPPB2445</strain>
    </source>
</reference>
<name>A0A3M3E924_9PSED</name>
<sequence length="436" mass="49268">MESRDTMSEFFERNLQVIEQRWPAMAERLLLEEVDGLQADLVEGLGSTLSINGIQLTSRHDRRAEAELQASSLPSDAAVVHLYGTGLGDLQSRLLERAKLERLHVNILNGSVFALVLRVLDQSQWLDDPRVELFYAGDQAEIQLPFFALPAELVLADDFSAKIRDRLVSETHLTFNNREFDPAAPEIIERLHSTFHLVQGDRDVGELFGSFKEREAFVIATGPSLERHFERLRGLSEQAERPLLICVDTAYRPLINHGIRPDIVVSIDQRITARHLPPDDTDEIALVYLPMADPLVIGAWRGPRYVGYSASPIYHRMRQQLSRHELYVGGSVIHPAVDLAVKMGALRITLFGADFAFPHDRTHAGWSDGDLGPQLEVARHWVLDGHGQRVKTQLNFRSYLCELERFIAGHPQVRFYNSSRDGAMIAGTDFHPEFTK</sequence>
<feature type="domain" description="6-hydroxymethylpterin diphosphokinase MptE-like" evidence="1">
    <location>
        <begin position="202"/>
        <end position="359"/>
    </location>
</feature>
<keyword evidence="3" id="KW-1185">Reference proteome</keyword>
<organism evidence="2 3">
    <name type="scientific">Pseudomonas corrugata</name>
    <dbReference type="NCBI Taxonomy" id="47879"/>
    <lineage>
        <taxon>Bacteria</taxon>
        <taxon>Pseudomonadati</taxon>
        <taxon>Pseudomonadota</taxon>
        <taxon>Gammaproteobacteria</taxon>
        <taxon>Pseudomonadales</taxon>
        <taxon>Pseudomonadaceae</taxon>
        <taxon>Pseudomonas</taxon>
    </lineage>
</organism>
<evidence type="ECO:0000313" key="2">
    <source>
        <dbReference type="EMBL" id="RMM46143.1"/>
    </source>
</evidence>
<dbReference type="EMBL" id="RBOJ01000092">
    <property type="protein sequence ID" value="RMM46143.1"/>
    <property type="molecule type" value="Genomic_DNA"/>
</dbReference>